<accession>A0A9J6ASH2</accession>
<sequence length="95" mass="11229">MLPVQKKKKHFLPVLIAHEDARVANFENYGWNEMALCFRRIGVRWNIVNLDRKLGGWGVRSGRSESPKHHLTAKMVLEIRCRRIRSMENSYHCKI</sequence>
<dbReference type="Proteomes" id="UP000824120">
    <property type="component" value="Chromosome 2"/>
</dbReference>
<dbReference type="AlphaFoldDB" id="A0A9J6ASH2"/>
<gene>
    <name evidence="1" type="ORF">H5410_012461</name>
</gene>
<name>A0A9J6ASH2_SOLCO</name>
<evidence type="ECO:0000313" key="2">
    <source>
        <dbReference type="Proteomes" id="UP000824120"/>
    </source>
</evidence>
<reference evidence="1 2" key="1">
    <citation type="submission" date="2020-09" db="EMBL/GenBank/DDBJ databases">
        <title>De no assembly of potato wild relative species, Solanum commersonii.</title>
        <authorList>
            <person name="Cho K."/>
        </authorList>
    </citation>
    <scope>NUCLEOTIDE SEQUENCE [LARGE SCALE GENOMIC DNA]</scope>
    <source>
        <strain evidence="1">LZ3.2</strain>
        <tissue evidence="1">Leaf</tissue>
    </source>
</reference>
<proteinExistence type="predicted"/>
<keyword evidence="2" id="KW-1185">Reference proteome</keyword>
<comment type="caution">
    <text evidence="1">The sequence shown here is derived from an EMBL/GenBank/DDBJ whole genome shotgun (WGS) entry which is preliminary data.</text>
</comment>
<dbReference type="EMBL" id="JACXVP010000002">
    <property type="protein sequence ID" value="KAG5627243.1"/>
    <property type="molecule type" value="Genomic_DNA"/>
</dbReference>
<protein>
    <submittedName>
        <fullName evidence="1">Uncharacterized protein</fullName>
    </submittedName>
</protein>
<organism evidence="1 2">
    <name type="scientific">Solanum commersonii</name>
    <name type="common">Commerson's wild potato</name>
    <name type="synonym">Commerson's nightshade</name>
    <dbReference type="NCBI Taxonomy" id="4109"/>
    <lineage>
        <taxon>Eukaryota</taxon>
        <taxon>Viridiplantae</taxon>
        <taxon>Streptophyta</taxon>
        <taxon>Embryophyta</taxon>
        <taxon>Tracheophyta</taxon>
        <taxon>Spermatophyta</taxon>
        <taxon>Magnoliopsida</taxon>
        <taxon>eudicotyledons</taxon>
        <taxon>Gunneridae</taxon>
        <taxon>Pentapetalae</taxon>
        <taxon>asterids</taxon>
        <taxon>lamiids</taxon>
        <taxon>Solanales</taxon>
        <taxon>Solanaceae</taxon>
        <taxon>Solanoideae</taxon>
        <taxon>Solaneae</taxon>
        <taxon>Solanum</taxon>
    </lineage>
</organism>
<evidence type="ECO:0000313" key="1">
    <source>
        <dbReference type="EMBL" id="KAG5627243.1"/>
    </source>
</evidence>